<proteinExistence type="predicted"/>
<reference evidence="2 3" key="1">
    <citation type="submission" date="2024-01" db="EMBL/GenBank/DDBJ databases">
        <title>The genomes of 5 underutilized Papilionoideae crops provide insights into root nodulation and disease resistanc.</title>
        <authorList>
            <person name="Jiang F."/>
        </authorList>
    </citation>
    <scope>NUCLEOTIDE SEQUENCE [LARGE SCALE GENOMIC DNA]</scope>
    <source>
        <strain evidence="2">JINMINGXINNONG_FW02</strain>
        <tissue evidence="2">Leaves</tissue>
    </source>
</reference>
<evidence type="ECO:0000313" key="2">
    <source>
        <dbReference type="EMBL" id="KAK7325861.1"/>
    </source>
</evidence>
<evidence type="ECO:0000313" key="3">
    <source>
        <dbReference type="Proteomes" id="UP001374584"/>
    </source>
</evidence>
<feature type="transmembrane region" description="Helical" evidence="1">
    <location>
        <begin position="62"/>
        <end position="82"/>
    </location>
</feature>
<dbReference type="EMBL" id="JAYMYR010000104">
    <property type="protein sequence ID" value="KAK7325861.1"/>
    <property type="molecule type" value="Genomic_DNA"/>
</dbReference>
<keyword evidence="1" id="KW-0812">Transmembrane</keyword>
<sequence length="121" mass="13374">MKKRKNNSLISCLGGPPTPRAITLEEGAPGKEGALTLSVHNHLLSRGDLGKKHLRREALRSFVALVFSIAFFLCVATVRIPMRTQLMNLMPFFLFCCNASERLSTNPLLKGNGNKQLAFFS</sequence>
<comment type="caution">
    <text evidence="2">The sequence shown here is derived from an EMBL/GenBank/DDBJ whole genome shotgun (WGS) entry which is preliminary data.</text>
</comment>
<keyword evidence="3" id="KW-1185">Reference proteome</keyword>
<dbReference type="AlphaFoldDB" id="A0AAN9KYW4"/>
<dbReference type="Proteomes" id="UP001374584">
    <property type="component" value="Unassembled WGS sequence"/>
</dbReference>
<keyword evidence="1" id="KW-0472">Membrane</keyword>
<accession>A0AAN9KYW4</accession>
<evidence type="ECO:0000256" key="1">
    <source>
        <dbReference type="SAM" id="Phobius"/>
    </source>
</evidence>
<organism evidence="2 3">
    <name type="scientific">Phaseolus coccineus</name>
    <name type="common">Scarlet runner bean</name>
    <name type="synonym">Phaseolus multiflorus</name>
    <dbReference type="NCBI Taxonomy" id="3886"/>
    <lineage>
        <taxon>Eukaryota</taxon>
        <taxon>Viridiplantae</taxon>
        <taxon>Streptophyta</taxon>
        <taxon>Embryophyta</taxon>
        <taxon>Tracheophyta</taxon>
        <taxon>Spermatophyta</taxon>
        <taxon>Magnoliopsida</taxon>
        <taxon>eudicotyledons</taxon>
        <taxon>Gunneridae</taxon>
        <taxon>Pentapetalae</taxon>
        <taxon>rosids</taxon>
        <taxon>fabids</taxon>
        <taxon>Fabales</taxon>
        <taxon>Fabaceae</taxon>
        <taxon>Papilionoideae</taxon>
        <taxon>50 kb inversion clade</taxon>
        <taxon>NPAAA clade</taxon>
        <taxon>indigoferoid/millettioid clade</taxon>
        <taxon>Phaseoleae</taxon>
        <taxon>Phaseolus</taxon>
    </lineage>
</organism>
<name>A0AAN9KYW4_PHACN</name>
<keyword evidence="1" id="KW-1133">Transmembrane helix</keyword>
<protein>
    <submittedName>
        <fullName evidence="2">Uncharacterized protein</fullName>
    </submittedName>
</protein>
<gene>
    <name evidence="2" type="ORF">VNO80_33910</name>
</gene>